<dbReference type="eggNOG" id="COG1466">
    <property type="taxonomic scope" value="Bacteria"/>
</dbReference>
<evidence type="ECO:0000256" key="1">
    <source>
        <dbReference type="ARBA" id="ARBA00022679"/>
    </source>
</evidence>
<keyword evidence="3" id="KW-0235">DNA replication</keyword>
<dbReference type="SUPFAM" id="SSF52540">
    <property type="entry name" value="P-loop containing nucleoside triphosphate hydrolases"/>
    <property type="match status" value="1"/>
</dbReference>
<dbReference type="InterPro" id="IPR027417">
    <property type="entry name" value="P-loop_NTPase"/>
</dbReference>
<comment type="caution">
    <text evidence="6">The sequence shown here is derived from an EMBL/GenBank/DDBJ whole genome shotgun (WGS) entry which is preliminary data.</text>
</comment>
<evidence type="ECO:0000256" key="2">
    <source>
        <dbReference type="ARBA" id="ARBA00022695"/>
    </source>
</evidence>
<evidence type="ECO:0000256" key="4">
    <source>
        <dbReference type="ARBA" id="ARBA00022932"/>
    </source>
</evidence>
<evidence type="ECO:0000259" key="5">
    <source>
        <dbReference type="Pfam" id="PF06144"/>
    </source>
</evidence>
<dbReference type="GO" id="GO:0009360">
    <property type="term" value="C:DNA polymerase III complex"/>
    <property type="evidence" value="ECO:0007669"/>
    <property type="project" value="InterPro"/>
</dbReference>
<dbReference type="STRING" id="36874.HQ34_06470"/>
<dbReference type="Proteomes" id="UP000030125">
    <property type="component" value="Unassembled WGS sequence"/>
</dbReference>
<dbReference type="Gene3D" id="1.20.272.10">
    <property type="match status" value="1"/>
</dbReference>
<organism evidence="6 7">
    <name type="scientific">Porphyromonas cangingivalis</name>
    <dbReference type="NCBI Taxonomy" id="36874"/>
    <lineage>
        <taxon>Bacteria</taxon>
        <taxon>Pseudomonadati</taxon>
        <taxon>Bacteroidota</taxon>
        <taxon>Bacteroidia</taxon>
        <taxon>Bacteroidales</taxon>
        <taxon>Porphyromonadaceae</taxon>
        <taxon>Porphyromonas</taxon>
    </lineage>
</organism>
<dbReference type="GO" id="GO:0006261">
    <property type="term" value="P:DNA-templated DNA replication"/>
    <property type="evidence" value="ECO:0007669"/>
    <property type="project" value="TreeGrafter"/>
</dbReference>
<keyword evidence="4" id="KW-0239">DNA-directed DNA polymerase</keyword>
<dbReference type="RefSeq" id="WP_036850187.1">
    <property type="nucleotide sequence ID" value="NZ_JQJD01000003.1"/>
</dbReference>
<keyword evidence="7" id="KW-1185">Reference proteome</keyword>
<accession>A0A0A2EVU3</accession>
<reference evidence="6 7" key="1">
    <citation type="submission" date="2014-08" db="EMBL/GenBank/DDBJ databases">
        <title>Porphyromonas cangingivalis strain:COT-109_OH1386 Genome sequencing.</title>
        <authorList>
            <person name="Wallis C."/>
            <person name="Deusch O."/>
            <person name="O'Flynn C."/>
            <person name="Davis I."/>
            <person name="Jospin G."/>
            <person name="Darling A.E."/>
            <person name="Coil D.A."/>
            <person name="Alexiev A."/>
            <person name="Horsfall A."/>
            <person name="Kirkwood N."/>
            <person name="Harris S."/>
            <person name="Eisen J.A."/>
        </authorList>
    </citation>
    <scope>NUCLEOTIDE SEQUENCE [LARGE SCALE GENOMIC DNA]</scope>
    <source>
        <strain evidence="7">COT-109 OH1386</strain>
    </source>
</reference>
<dbReference type="Gene3D" id="1.10.8.60">
    <property type="match status" value="1"/>
</dbReference>
<protein>
    <recommendedName>
        <fullName evidence="5">DNA polymerase III delta N-terminal domain-containing protein</fullName>
    </recommendedName>
</protein>
<dbReference type="OrthoDB" id="1172326at2"/>
<dbReference type="Pfam" id="PF06144">
    <property type="entry name" value="DNA_pol3_delta"/>
    <property type="match status" value="1"/>
</dbReference>
<name>A0A0A2EVU3_PORCN</name>
<dbReference type="PANTHER" id="PTHR34388">
    <property type="entry name" value="DNA POLYMERASE III SUBUNIT DELTA"/>
    <property type="match status" value="1"/>
</dbReference>
<keyword evidence="1" id="KW-0808">Transferase</keyword>
<evidence type="ECO:0000313" key="7">
    <source>
        <dbReference type="Proteomes" id="UP000030125"/>
    </source>
</evidence>
<dbReference type="AlphaFoldDB" id="A0A0A2EVU3"/>
<dbReference type="Gene3D" id="3.40.50.300">
    <property type="entry name" value="P-loop containing nucleotide triphosphate hydrolases"/>
    <property type="match status" value="1"/>
</dbReference>
<gene>
    <name evidence="6" type="ORF">HQ35_01145</name>
</gene>
<dbReference type="GO" id="GO:0003887">
    <property type="term" value="F:DNA-directed DNA polymerase activity"/>
    <property type="evidence" value="ECO:0007669"/>
    <property type="project" value="UniProtKB-KW"/>
</dbReference>
<feature type="domain" description="DNA polymerase III delta N-terminal" evidence="5">
    <location>
        <begin position="24"/>
        <end position="138"/>
    </location>
</feature>
<dbReference type="GO" id="GO:0003677">
    <property type="term" value="F:DNA binding"/>
    <property type="evidence" value="ECO:0007669"/>
    <property type="project" value="InterPro"/>
</dbReference>
<dbReference type="EMBL" id="JQJD01000003">
    <property type="protein sequence ID" value="KGN83053.1"/>
    <property type="molecule type" value="Genomic_DNA"/>
</dbReference>
<evidence type="ECO:0000313" key="6">
    <source>
        <dbReference type="EMBL" id="KGN83053.1"/>
    </source>
</evidence>
<evidence type="ECO:0000256" key="3">
    <source>
        <dbReference type="ARBA" id="ARBA00022705"/>
    </source>
</evidence>
<proteinExistence type="predicted"/>
<dbReference type="InterPro" id="IPR010372">
    <property type="entry name" value="DNA_pol3_delta_N"/>
</dbReference>
<dbReference type="PANTHER" id="PTHR34388:SF1">
    <property type="entry name" value="DNA POLYMERASE III SUBUNIT DELTA"/>
    <property type="match status" value="1"/>
</dbReference>
<keyword evidence="2" id="KW-0548">Nucleotidyltransferase</keyword>
<dbReference type="InterPro" id="IPR005790">
    <property type="entry name" value="DNA_polIII_delta"/>
</dbReference>
<sequence>MAKSEDPASVLKSIRKDKSPHNIYLLYGDEPYFTDKIERKLVSTYMSPDAMDFNYTLLYGNETNGADVTTAVMRYPMMSERVIVVVREAQHLSGLDPLEALTTRLPGSNILILSFKGAKPDSRQKAFKALEKAGLAVESKEIREYEMHKYIDNLADEHGLKLDSSALQMLMEHLGTDIVQIDKELEKLEVIAKEGGSPLVTTEMIEKYTSVTRQVSIFELKSALANKDRGKATKLGIMMSNDPKGSPVQATVSMLFNYFSDLLIAFYAPDKTESGVMRHLGLAKPFQVRDFMAGLRNYSAPKVINIISYLRKCDARSKGMYGGYTDQGEVIMDLIYFILH</sequence>
<dbReference type="NCBIfam" id="TIGR01128">
    <property type="entry name" value="holA"/>
    <property type="match status" value="1"/>
</dbReference>